<feature type="compositionally biased region" description="Polar residues" evidence="4">
    <location>
        <begin position="413"/>
        <end position="424"/>
    </location>
</feature>
<comment type="similarity">
    <text evidence="2">Belongs to the ESS2 family.</text>
</comment>
<organism evidence="5 6">
    <name type="scientific">Cyphellophora attinorum</name>
    <dbReference type="NCBI Taxonomy" id="1664694"/>
    <lineage>
        <taxon>Eukaryota</taxon>
        <taxon>Fungi</taxon>
        <taxon>Dikarya</taxon>
        <taxon>Ascomycota</taxon>
        <taxon>Pezizomycotina</taxon>
        <taxon>Eurotiomycetes</taxon>
        <taxon>Chaetothyriomycetidae</taxon>
        <taxon>Chaetothyriales</taxon>
        <taxon>Cyphellophoraceae</taxon>
        <taxon>Cyphellophora</taxon>
    </lineage>
</organism>
<dbReference type="STRING" id="1664694.A0A0N1HDD3"/>
<feature type="region of interest" description="Disordered" evidence="4">
    <location>
        <begin position="89"/>
        <end position="133"/>
    </location>
</feature>
<feature type="compositionally biased region" description="Polar residues" evidence="4">
    <location>
        <begin position="460"/>
        <end position="469"/>
    </location>
</feature>
<dbReference type="PANTHER" id="PTHR12940:SF0">
    <property type="entry name" value="SPLICING FACTOR ESS-2 HOMOLOG"/>
    <property type="match status" value="1"/>
</dbReference>
<dbReference type="Pfam" id="PF09751">
    <property type="entry name" value="Es2"/>
    <property type="match status" value="1"/>
</dbReference>
<feature type="compositionally biased region" description="Polar residues" evidence="4">
    <location>
        <begin position="431"/>
        <end position="442"/>
    </location>
</feature>
<dbReference type="GeneID" id="28742128"/>
<evidence type="ECO:0000256" key="4">
    <source>
        <dbReference type="SAM" id="MobiDB-lite"/>
    </source>
</evidence>
<evidence type="ECO:0000256" key="1">
    <source>
        <dbReference type="ARBA" id="ARBA00004123"/>
    </source>
</evidence>
<dbReference type="EMBL" id="LFJN01000007">
    <property type="protein sequence ID" value="KPI42624.1"/>
    <property type="molecule type" value="Genomic_DNA"/>
</dbReference>
<reference evidence="5 6" key="1">
    <citation type="submission" date="2015-06" db="EMBL/GenBank/DDBJ databases">
        <title>Draft genome of the ant-associated black yeast Phialophora attae CBS 131958.</title>
        <authorList>
            <person name="Moreno L.F."/>
            <person name="Stielow B.J."/>
            <person name="de Hoog S."/>
            <person name="Vicente V.A."/>
            <person name="Weiss V.A."/>
            <person name="de Vries M."/>
            <person name="Cruz L.M."/>
            <person name="Souza E.M."/>
        </authorList>
    </citation>
    <scope>NUCLEOTIDE SEQUENCE [LARGE SCALE GENOMIC DNA]</scope>
    <source>
        <strain evidence="5 6">CBS 131958</strain>
    </source>
</reference>
<feature type="region of interest" description="Disordered" evidence="4">
    <location>
        <begin position="340"/>
        <end position="383"/>
    </location>
</feature>
<dbReference type="OrthoDB" id="19679at2759"/>
<feature type="compositionally biased region" description="Basic and acidic residues" evidence="4">
    <location>
        <begin position="273"/>
        <end position="287"/>
    </location>
</feature>
<sequence length="485" mass="53089">MATSQALTKRAVESAVALMPPPPVKRIKRPPKVLDEDDYTDALSKIIARDYFPGLEESRAQNEYLAALESGNQAWIAEASQKLRATISEKTAQGPRVARNPKYDSTAGTPRRASSTADTPRGYDGSQTPMSVITEPTMESGGTAEIDISNHSLSSFQSKYTSEDNASFNDVLDNQNKRRREKHAYMWTEDQRIPTARQIAHRAEQQRLLIDKATSDAEAAKHGDKALIPLTTGADGTRSAKPDAWKVKRPDNTFMFFPDDVAETDPNLTTTQEQKELDSRAGPKETLHQNTRFPPLYALASQNNTPSRVPASPSLNTDILAHREADDYDGAATPRVNGYAYVDEDEPQPEPPTTKAPSPSYRDLLAGQAPSPSPFHLTTQPKREALHHRLVEKTASAKRSKEREALLDGTPLAASSHTDRSSFGATPGTAIGNSKKQQQLAGNMTPAAARLLQRVGKTPVRSSSTATRMSSKDLWTPTPRRKGAK</sequence>
<keyword evidence="6" id="KW-1185">Reference proteome</keyword>
<dbReference type="AlphaFoldDB" id="A0A0N1HDD3"/>
<dbReference type="PANTHER" id="PTHR12940">
    <property type="entry name" value="ES-2 PROTEIN - RELATED"/>
    <property type="match status" value="1"/>
</dbReference>
<feature type="region of interest" description="Disordered" evidence="4">
    <location>
        <begin position="257"/>
        <end position="290"/>
    </location>
</feature>
<accession>A0A0N1HDD3</accession>
<evidence type="ECO:0000313" key="5">
    <source>
        <dbReference type="EMBL" id="KPI42624.1"/>
    </source>
</evidence>
<comment type="subcellular location">
    <subcellularLocation>
        <location evidence="1">Nucleus</location>
    </subcellularLocation>
</comment>
<gene>
    <name evidence="5" type="ORF">AB675_9690</name>
</gene>
<feature type="compositionally biased region" description="Polar residues" evidence="4">
    <location>
        <begin position="106"/>
        <end position="118"/>
    </location>
</feature>
<evidence type="ECO:0000256" key="2">
    <source>
        <dbReference type="ARBA" id="ARBA00009072"/>
    </source>
</evidence>
<name>A0A0N1HDD3_9EURO</name>
<dbReference type="Proteomes" id="UP000038010">
    <property type="component" value="Unassembled WGS sequence"/>
</dbReference>
<dbReference type="RefSeq" id="XP_018002587.1">
    <property type="nucleotide sequence ID" value="XM_018150248.1"/>
</dbReference>
<dbReference type="InterPro" id="IPR019148">
    <property type="entry name" value="Nuclear_protein_DGCR14_ESS-2"/>
</dbReference>
<evidence type="ECO:0000313" key="6">
    <source>
        <dbReference type="Proteomes" id="UP000038010"/>
    </source>
</evidence>
<protein>
    <submittedName>
        <fullName evidence="5">Protein DGCR14</fullName>
    </submittedName>
</protein>
<comment type="caution">
    <text evidence="5">The sequence shown here is derived from an EMBL/GenBank/DDBJ whole genome shotgun (WGS) entry which is preliminary data.</text>
</comment>
<dbReference type="VEuPathDB" id="FungiDB:AB675_9690"/>
<dbReference type="GO" id="GO:0071013">
    <property type="term" value="C:catalytic step 2 spliceosome"/>
    <property type="evidence" value="ECO:0007669"/>
    <property type="project" value="TreeGrafter"/>
</dbReference>
<keyword evidence="3" id="KW-0539">Nucleus</keyword>
<evidence type="ECO:0000256" key="3">
    <source>
        <dbReference type="ARBA" id="ARBA00023242"/>
    </source>
</evidence>
<feature type="region of interest" description="Disordered" evidence="4">
    <location>
        <begin position="410"/>
        <end position="485"/>
    </location>
</feature>
<proteinExistence type="inferred from homology"/>